<feature type="compositionally biased region" description="Basic residues" evidence="2">
    <location>
        <begin position="851"/>
        <end position="866"/>
    </location>
</feature>
<dbReference type="Proteomes" id="UP001150062">
    <property type="component" value="Unassembled WGS sequence"/>
</dbReference>
<dbReference type="EMBL" id="JAOAOG010000131">
    <property type="protein sequence ID" value="KAJ6246660.1"/>
    <property type="molecule type" value="Genomic_DNA"/>
</dbReference>
<feature type="compositionally biased region" description="Basic residues" evidence="2">
    <location>
        <begin position="957"/>
        <end position="975"/>
    </location>
</feature>
<feature type="region of interest" description="Disordered" evidence="2">
    <location>
        <begin position="168"/>
        <end position="243"/>
    </location>
</feature>
<feature type="region of interest" description="Disordered" evidence="2">
    <location>
        <begin position="111"/>
        <end position="131"/>
    </location>
</feature>
<dbReference type="InterPro" id="IPR029021">
    <property type="entry name" value="Prot-tyrosine_phosphatase-like"/>
</dbReference>
<feature type="region of interest" description="Disordered" evidence="2">
    <location>
        <begin position="845"/>
        <end position="1011"/>
    </location>
</feature>
<evidence type="ECO:0000259" key="4">
    <source>
        <dbReference type="PROSITE" id="PS51339"/>
    </source>
</evidence>
<dbReference type="PANTHER" id="PTHR10807:SF128">
    <property type="entry name" value="PHOSPHATIDYLINOSITOL-3,5-BISPHOSPHATE 3-PHOSPHATASE"/>
    <property type="match status" value="1"/>
</dbReference>
<gene>
    <name evidence="5" type="ORF">M0813_01910</name>
</gene>
<dbReference type="InterPro" id="IPR011993">
    <property type="entry name" value="PH-like_dom_sf"/>
</dbReference>
<feature type="compositionally biased region" description="Basic and acidic residues" evidence="2">
    <location>
        <begin position="168"/>
        <end position="211"/>
    </location>
</feature>
<dbReference type="Pfam" id="PF06602">
    <property type="entry name" value="Myotub-related"/>
    <property type="match status" value="1"/>
</dbReference>
<dbReference type="InterPro" id="IPR016130">
    <property type="entry name" value="Tyr_Pase_AS"/>
</dbReference>
<evidence type="ECO:0000313" key="6">
    <source>
        <dbReference type="Proteomes" id="UP001150062"/>
    </source>
</evidence>
<keyword evidence="6" id="KW-1185">Reference proteome</keyword>
<dbReference type="CDD" id="cd14507">
    <property type="entry name" value="PTP-MTM-like"/>
    <property type="match status" value="1"/>
</dbReference>
<dbReference type="Gene3D" id="2.30.29.30">
    <property type="entry name" value="Pleckstrin-homology domain (PH domain)/Phosphotyrosine-binding domain (PTB)"/>
    <property type="match status" value="1"/>
</dbReference>
<evidence type="ECO:0000256" key="1">
    <source>
        <dbReference type="ARBA" id="ARBA00007471"/>
    </source>
</evidence>
<feature type="compositionally biased region" description="Basic and acidic residues" evidence="2">
    <location>
        <begin position="121"/>
        <end position="131"/>
    </location>
</feature>
<feature type="compositionally biased region" description="Acidic residues" evidence="2">
    <location>
        <begin position="224"/>
        <end position="239"/>
    </location>
</feature>
<feature type="compositionally biased region" description="Polar residues" evidence="2">
    <location>
        <begin position="212"/>
        <end position="221"/>
    </location>
</feature>
<name>A0ABQ8YPZ4_9EUKA</name>
<proteinExistence type="inferred from homology"/>
<reference evidence="5" key="1">
    <citation type="submission" date="2022-08" db="EMBL/GenBank/DDBJ databases">
        <title>Novel sulfate-reducing endosymbionts in the free-living metamonad Anaeramoeba.</title>
        <authorList>
            <person name="Jerlstrom-Hultqvist J."/>
            <person name="Cepicka I."/>
            <person name="Gallot-Lavallee L."/>
            <person name="Salas-Leiva D."/>
            <person name="Curtis B.A."/>
            <person name="Zahonova K."/>
            <person name="Pipaliya S."/>
            <person name="Dacks J."/>
            <person name="Roger A.J."/>
        </authorList>
    </citation>
    <scope>NUCLEOTIDE SEQUENCE</scope>
    <source>
        <strain evidence="5">Schooner1</strain>
    </source>
</reference>
<feature type="transmembrane region" description="Helical" evidence="3">
    <location>
        <begin position="66"/>
        <end position="82"/>
    </location>
</feature>
<dbReference type="InterPro" id="IPR030564">
    <property type="entry name" value="Myotubularin"/>
</dbReference>
<feature type="compositionally biased region" description="Basic residues" evidence="2">
    <location>
        <begin position="916"/>
        <end position="934"/>
    </location>
</feature>
<dbReference type="SUPFAM" id="SSF52799">
    <property type="entry name" value="(Phosphotyrosine protein) phosphatases II"/>
    <property type="match status" value="1"/>
</dbReference>
<dbReference type="PROSITE" id="PS00383">
    <property type="entry name" value="TYR_PHOSPHATASE_1"/>
    <property type="match status" value="1"/>
</dbReference>
<protein>
    <submittedName>
        <fullName evidence="5">Myotubularin-related</fullName>
    </submittedName>
</protein>
<dbReference type="PROSITE" id="PS51339">
    <property type="entry name" value="PPASE_MYOTUBULARIN"/>
    <property type="match status" value="1"/>
</dbReference>
<dbReference type="PANTHER" id="PTHR10807">
    <property type="entry name" value="MYOTUBULARIN-RELATED"/>
    <property type="match status" value="1"/>
</dbReference>
<feature type="compositionally biased region" description="Basic and acidic residues" evidence="2">
    <location>
        <begin position="867"/>
        <end position="876"/>
    </location>
</feature>
<feature type="compositionally biased region" description="Acidic residues" evidence="2">
    <location>
        <begin position="111"/>
        <end position="120"/>
    </location>
</feature>
<keyword evidence="3" id="KW-0472">Membrane</keyword>
<keyword evidence="3" id="KW-1133">Transmembrane helix</keyword>
<evidence type="ECO:0000256" key="2">
    <source>
        <dbReference type="SAM" id="MobiDB-lite"/>
    </source>
</evidence>
<keyword evidence="3" id="KW-0812">Transmembrane</keyword>
<dbReference type="InterPro" id="IPR010569">
    <property type="entry name" value="Myotubularin-like_Pase_dom"/>
</dbReference>
<feature type="compositionally biased region" description="Basic and acidic residues" evidence="2">
    <location>
        <begin position="944"/>
        <end position="956"/>
    </location>
</feature>
<dbReference type="SUPFAM" id="SSF50729">
    <property type="entry name" value="PH domain-like"/>
    <property type="match status" value="1"/>
</dbReference>
<organism evidence="5 6">
    <name type="scientific">Anaeramoeba flamelloides</name>
    <dbReference type="NCBI Taxonomy" id="1746091"/>
    <lineage>
        <taxon>Eukaryota</taxon>
        <taxon>Metamonada</taxon>
        <taxon>Anaeramoebidae</taxon>
        <taxon>Anaeramoeba</taxon>
    </lineage>
</organism>
<sequence>MEKENNYKNQINKQKNFKSKLPNYQIFTTYTPRSFKEFFSSVCGAYENFKKDCSPKIKPFLKYAENYLLFHLFLFSPILLFLDRNLCHFIDLFQNGCKCIINKPRVGEAEAEGEAEGEGETTEKGKTKEVIPSESDKKTECSCNGAKINCCFVKKYIYSPLNRIIQDSNEHRNNRNEENNNSDPTEKKLLEITDKIQEKGEEEIKEKDKEQNYTLTSSSSNESEQFDFLESSEEEENEDQKDIQPKKLSVIKIKDYLLEGESIKQQYENLLYVYLKRAGKIKSTIGNLLVTNARLIFVPLNPCVYLYSISNIPTIFLGNINKIEKLKPLQPNTIETTEKSAKGLEIECKDFQIHRFYLTAKTNTVHRSEIISKIEEQAYPKNEKFLFCYSHKVDKTTVDDFWEIYNPIKEFQRMKVNFEEENFPWRRTEINETYLVSPTYPIFLVTPSSCDDQLVKKATNYRTKKRLPILTYYHSRNGATITRGSQPRRGFKGARSEDDEKYLSAIRRATDNDKILYIFDCRPKKNAVGNRTRGGGYEIVEYYDKCKLQFLGIDNIHAIRRSLAKLRELCFKTCYLKQNQWYASLSDTKWFFYIQKIIYWSVRTAHLVGNKGNPVFVHCSDGWDRTAQICALSELLIDPYYRTIEGFEVLIEKDWLRFGHKFHQRIGHGDSNHEDSQRSPIFLQWIECVYQILRQEHTAFEFNEQFLIFILENLFSAQFGTFLFNKEQERVMNVLNQNTYSLWREIHLNIDKFKNNLYVPTNKVLTPSSSTHHLIFWEEYYFKSIFWKPIRINMKNDNLYMENKKKIIHQQFEKLKNNGMNNSQLEGIYQKFDLNIEGLLPEADENLGEKKTKKTKPKPKHRHKRNRSTDLNDKNLSKLSSIKGRPTSQIINGDKKERQRRRTIDPNQKNSFHREKEKKKNKNQGKIKGKKKSNLSKSSNLKNENVKKQKLKDEKRKEKKQQEKKKNHQKKKKSSGTKESTSNNQNKKKKSNTSSSSESDDSSSRTSSVEN</sequence>
<comment type="caution">
    <text evidence="5">The sequence shown here is derived from an EMBL/GenBank/DDBJ whole genome shotgun (WGS) entry which is preliminary data.</text>
</comment>
<evidence type="ECO:0000313" key="5">
    <source>
        <dbReference type="EMBL" id="KAJ6246660.1"/>
    </source>
</evidence>
<feature type="domain" description="Myotubularin phosphatase" evidence="4">
    <location>
        <begin position="401"/>
        <end position="781"/>
    </location>
</feature>
<accession>A0ABQ8YPZ4</accession>
<evidence type="ECO:0000256" key="3">
    <source>
        <dbReference type="SAM" id="Phobius"/>
    </source>
</evidence>
<comment type="similarity">
    <text evidence="1">Belongs to the protein-tyrosine phosphatase family. Non-receptor class myotubularin subfamily.</text>
</comment>